<gene>
    <name evidence="7" type="ORF">QIS96_15160</name>
</gene>
<dbReference type="InterPro" id="IPR038765">
    <property type="entry name" value="Papain-like_cys_pep_sf"/>
</dbReference>
<evidence type="ECO:0000256" key="5">
    <source>
        <dbReference type="SAM" id="SignalP"/>
    </source>
</evidence>
<evidence type="ECO:0000256" key="2">
    <source>
        <dbReference type="ARBA" id="ARBA00022670"/>
    </source>
</evidence>
<keyword evidence="2" id="KW-0645">Protease</keyword>
<dbReference type="RefSeq" id="WP_282543099.1">
    <property type="nucleotide sequence ID" value="NZ_JASCIQ010000014.1"/>
</dbReference>
<evidence type="ECO:0000313" key="8">
    <source>
        <dbReference type="Proteomes" id="UP001223978"/>
    </source>
</evidence>
<dbReference type="InterPro" id="IPR000064">
    <property type="entry name" value="NLP_P60_dom"/>
</dbReference>
<dbReference type="EMBL" id="JASCIQ010000014">
    <property type="protein sequence ID" value="MDI3405153.1"/>
    <property type="molecule type" value="Genomic_DNA"/>
</dbReference>
<keyword evidence="3" id="KW-0378">Hydrolase</keyword>
<keyword evidence="5" id="KW-0732">Signal</keyword>
<feature type="domain" description="NlpC/P60" evidence="6">
    <location>
        <begin position="81"/>
        <end position="150"/>
    </location>
</feature>
<dbReference type="Proteomes" id="UP001223978">
    <property type="component" value="Unassembled WGS sequence"/>
</dbReference>
<comment type="caution">
    <text evidence="7">The sequence shown here is derived from an EMBL/GenBank/DDBJ whole genome shotgun (WGS) entry which is preliminary data.</text>
</comment>
<keyword evidence="4" id="KW-0788">Thiol protease</keyword>
<dbReference type="SUPFAM" id="SSF54001">
    <property type="entry name" value="Cysteine proteinases"/>
    <property type="match status" value="1"/>
</dbReference>
<dbReference type="Pfam" id="PF00877">
    <property type="entry name" value="NLPC_P60"/>
    <property type="match status" value="1"/>
</dbReference>
<evidence type="ECO:0000256" key="4">
    <source>
        <dbReference type="ARBA" id="ARBA00022807"/>
    </source>
</evidence>
<evidence type="ECO:0000256" key="3">
    <source>
        <dbReference type="ARBA" id="ARBA00022801"/>
    </source>
</evidence>
<protein>
    <submittedName>
        <fullName evidence="7">NlpC/P60 family protein</fullName>
    </submittedName>
</protein>
<reference evidence="7 8" key="1">
    <citation type="submission" date="2023-05" db="EMBL/GenBank/DDBJ databases">
        <title>Draft genome sequence of Streptomyces sp. B-S-A6 isolated from a cave soil in Thailand.</title>
        <authorList>
            <person name="Chamroensaksri N."/>
            <person name="Muangham S."/>
        </authorList>
    </citation>
    <scope>NUCLEOTIDE SEQUENCE [LARGE SCALE GENOMIC DNA]</scope>
    <source>
        <strain evidence="7 8">B-S-A6</strain>
    </source>
</reference>
<dbReference type="Gene3D" id="3.90.1720.10">
    <property type="entry name" value="endopeptidase domain like (from Nostoc punctiforme)"/>
    <property type="match status" value="1"/>
</dbReference>
<accession>A0ABT6SAC9</accession>
<evidence type="ECO:0000259" key="6">
    <source>
        <dbReference type="Pfam" id="PF00877"/>
    </source>
</evidence>
<evidence type="ECO:0000256" key="1">
    <source>
        <dbReference type="ARBA" id="ARBA00007074"/>
    </source>
</evidence>
<evidence type="ECO:0000313" key="7">
    <source>
        <dbReference type="EMBL" id="MDI3405153.1"/>
    </source>
</evidence>
<feature type="signal peptide" evidence="5">
    <location>
        <begin position="1"/>
        <end position="32"/>
    </location>
</feature>
<organism evidence="7 8">
    <name type="scientific">Streptomyces cavernicola</name>
    <dbReference type="NCBI Taxonomy" id="3043613"/>
    <lineage>
        <taxon>Bacteria</taxon>
        <taxon>Bacillati</taxon>
        <taxon>Actinomycetota</taxon>
        <taxon>Actinomycetes</taxon>
        <taxon>Kitasatosporales</taxon>
        <taxon>Streptomycetaceae</taxon>
        <taxon>Streptomyces</taxon>
    </lineage>
</organism>
<keyword evidence="8" id="KW-1185">Reference proteome</keyword>
<feature type="chain" id="PRO_5045254561" evidence="5">
    <location>
        <begin position="33"/>
        <end position="189"/>
    </location>
</feature>
<comment type="similarity">
    <text evidence="1">Belongs to the peptidase C40 family.</text>
</comment>
<name>A0ABT6SAC9_9ACTN</name>
<proteinExistence type="inferred from homology"/>
<sequence>MKRTTRAALPVGIAAALLTPLLAPQFATQAHGATETAPATRVVSEGEVGAAAYNRDTTINRAKRWLTANDGRQVPYSQTKTWGGYRTDCSGYVSMALSLPKPGPNTVGLASSTYTRKIKMSSLRKGDLVIDANGTNTTRHVVIFVRWTSSAHKAYYAYEQRGSYGTDHSIRSYGIGADEYDAYRPKKYG</sequence>